<accession>A0ABT7E696</accession>
<protein>
    <submittedName>
        <fullName evidence="1">Uncharacterized protein</fullName>
    </submittedName>
</protein>
<proteinExistence type="predicted"/>
<dbReference type="EMBL" id="JARRAF010000038">
    <property type="protein sequence ID" value="MDK2126447.1"/>
    <property type="molecule type" value="Genomic_DNA"/>
</dbReference>
<gene>
    <name evidence="1" type="ORF">PZA18_20615</name>
</gene>
<organism evidence="1 2">
    <name type="scientific">Parachitinimonas caeni</name>
    <dbReference type="NCBI Taxonomy" id="3031301"/>
    <lineage>
        <taxon>Bacteria</taxon>
        <taxon>Pseudomonadati</taxon>
        <taxon>Pseudomonadota</taxon>
        <taxon>Betaproteobacteria</taxon>
        <taxon>Neisseriales</taxon>
        <taxon>Chitinibacteraceae</taxon>
        <taxon>Parachitinimonas</taxon>
    </lineage>
</organism>
<evidence type="ECO:0000313" key="2">
    <source>
        <dbReference type="Proteomes" id="UP001172778"/>
    </source>
</evidence>
<dbReference type="RefSeq" id="WP_284102765.1">
    <property type="nucleotide sequence ID" value="NZ_JARRAF010000038.1"/>
</dbReference>
<comment type="caution">
    <text evidence="1">The sequence shown here is derived from an EMBL/GenBank/DDBJ whole genome shotgun (WGS) entry which is preliminary data.</text>
</comment>
<name>A0ABT7E696_9NEIS</name>
<dbReference type="Proteomes" id="UP001172778">
    <property type="component" value="Unassembled WGS sequence"/>
</dbReference>
<reference evidence="1" key="1">
    <citation type="submission" date="2023-03" db="EMBL/GenBank/DDBJ databases">
        <title>Chitinimonas shenzhenensis gen. nov., sp. nov., a novel member of family Burkholderiaceae isolated from activated sludge collected in Shen Zhen, China.</title>
        <authorList>
            <person name="Wang X."/>
        </authorList>
    </citation>
    <scope>NUCLEOTIDE SEQUENCE</scope>
    <source>
        <strain evidence="1">DQS-5</strain>
    </source>
</reference>
<keyword evidence="2" id="KW-1185">Reference proteome</keyword>
<sequence>MLLSFADRVVIAVGAESVSAVYLKGWGRRRVAEARFALKVHDGVPDFAELATWLADCKARQLEVVLSSAWVRFAVLSWQPALSSEAVSLDFASSLFSEQYGDTSANWQITLSPLRPGHSRVASAIDTRWLAALQALADQRKLKLVSVRPLLASVFNRVADKLAGEALLAVVEPRRLALIQVRNGEWVNLYNRMLPEPWERRLPGLITQASAALDALTTPVFIAAPVFERPELGRLSATWLRLPPQRGFDPRSDREWALCLGC</sequence>
<evidence type="ECO:0000313" key="1">
    <source>
        <dbReference type="EMBL" id="MDK2126447.1"/>
    </source>
</evidence>